<dbReference type="InterPro" id="IPR050174">
    <property type="entry name" value="Protocadherin/Cadherin-CA"/>
</dbReference>
<evidence type="ECO:0000256" key="9">
    <source>
        <dbReference type="SAM" id="Phobius"/>
    </source>
</evidence>
<evidence type="ECO:0000256" key="4">
    <source>
        <dbReference type="ARBA" id="ARBA00022837"/>
    </source>
</evidence>
<evidence type="ECO:0000259" key="10">
    <source>
        <dbReference type="PROSITE" id="PS50268"/>
    </source>
</evidence>
<name>A0A6P6DIF8_OCTDE</name>
<evidence type="ECO:0000256" key="7">
    <source>
        <dbReference type="ARBA" id="ARBA00023180"/>
    </source>
</evidence>
<keyword evidence="3" id="KW-0677">Repeat</keyword>
<dbReference type="GO" id="GO:0005509">
    <property type="term" value="F:calcium ion binding"/>
    <property type="evidence" value="ECO:0007669"/>
    <property type="project" value="UniProtKB-UniRule"/>
</dbReference>
<reference evidence="12" key="1">
    <citation type="submission" date="2025-08" db="UniProtKB">
        <authorList>
            <consortium name="RefSeq"/>
        </authorList>
    </citation>
    <scope>IDENTIFICATION</scope>
</reference>
<dbReference type="InterPro" id="IPR015919">
    <property type="entry name" value="Cadherin-like_sf"/>
</dbReference>
<dbReference type="SUPFAM" id="SSF49313">
    <property type="entry name" value="Cadherin-like"/>
    <property type="match status" value="1"/>
</dbReference>
<keyword evidence="6 9" id="KW-0472">Membrane</keyword>
<dbReference type="InterPro" id="IPR020894">
    <property type="entry name" value="Cadherin_CS"/>
</dbReference>
<dbReference type="PROSITE" id="PS00232">
    <property type="entry name" value="CADHERIN_1"/>
    <property type="match status" value="1"/>
</dbReference>
<dbReference type="InterPro" id="IPR002126">
    <property type="entry name" value="Cadherin-like_dom"/>
</dbReference>
<dbReference type="PROSITE" id="PS50268">
    <property type="entry name" value="CADHERIN_2"/>
    <property type="match status" value="1"/>
</dbReference>
<feature type="non-terminal residue" evidence="12">
    <location>
        <position position="1"/>
    </location>
</feature>
<evidence type="ECO:0000256" key="6">
    <source>
        <dbReference type="ARBA" id="ARBA00023136"/>
    </source>
</evidence>
<evidence type="ECO:0000256" key="2">
    <source>
        <dbReference type="ARBA" id="ARBA00022692"/>
    </source>
</evidence>
<organism evidence="11 12">
    <name type="scientific">Octodon degus</name>
    <name type="common">Degu</name>
    <name type="synonym">Sciurus degus</name>
    <dbReference type="NCBI Taxonomy" id="10160"/>
    <lineage>
        <taxon>Eukaryota</taxon>
        <taxon>Metazoa</taxon>
        <taxon>Chordata</taxon>
        <taxon>Craniata</taxon>
        <taxon>Vertebrata</taxon>
        <taxon>Euteleostomi</taxon>
        <taxon>Mammalia</taxon>
        <taxon>Eutheria</taxon>
        <taxon>Euarchontoglires</taxon>
        <taxon>Glires</taxon>
        <taxon>Rodentia</taxon>
        <taxon>Hystricomorpha</taxon>
        <taxon>Octodontidae</taxon>
        <taxon>Octodon</taxon>
    </lineage>
</organism>
<dbReference type="FunFam" id="2.60.40.60:FF:000076">
    <property type="entry name" value="Protocadherin alpha 2"/>
    <property type="match status" value="1"/>
</dbReference>
<dbReference type="InParanoid" id="A0A6P6DIF8"/>
<keyword evidence="2 9" id="KW-0812">Transmembrane</keyword>
<dbReference type="PANTHER" id="PTHR24028:SF305">
    <property type="entry name" value="PROTOCADHERIN ALPHA-6-RELATED"/>
    <property type="match status" value="1"/>
</dbReference>
<dbReference type="AlphaFoldDB" id="A0A6P6DIF8"/>
<dbReference type="RefSeq" id="XP_023559820.1">
    <property type="nucleotide sequence ID" value="XM_023704052.1"/>
</dbReference>
<keyword evidence="7" id="KW-0325">Glycoprotein</keyword>
<evidence type="ECO:0000256" key="1">
    <source>
        <dbReference type="ARBA" id="ARBA00004167"/>
    </source>
</evidence>
<keyword evidence="11" id="KW-1185">Reference proteome</keyword>
<comment type="subcellular location">
    <subcellularLocation>
        <location evidence="1">Membrane</location>
        <topology evidence="1">Single-pass membrane protein</topology>
    </subcellularLocation>
</comment>
<evidence type="ECO:0000313" key="11">
    <source>
        <dbReference type="Proteomes" id="UP000515203"/>
    </source>
</evidence>
<dbReference type="Pfam" id="PF00028">
    <property type="entry name" value="Cadherin"/>
    <property type="match status" value="1"/>
</dbReference>
<proteinExistence type="predicted"/>
<gene>
    <name evidence="12" type="primary">LOC101577124</name>
</gene>
<dbReference type="Gene3D" id="2.60.40.60">
    <property type="entry name" value="Cadherins"/>
    <property type="match status" value="1"/>
</dbReference>
<dbReference type="GO" id="GO:0005886">
    <property type="term" value="C:plasma membrane"/>
    <property type="evidence" value="ECO:0007669"/>
    <property type="project" value="InterPro"/>
</dbReference>
<dbReference type="PANTHER" id="PTHR24028">
    <property type="entry name" value="CADHERIN-87A"/>
    <property type="match status" value="1"/>
</dbReference>
<dbReference type="SMART" id="SM00112">
    <property type="entry name" value="CA"/>
    <property type="match status" value="1"/>
</dbReference>
<accession>A0A6P6DIF8</accession>
<feature type="domain" description="Cadherin" evidence="10">
    <location>
        <begin position="38"/>
        <end position="135"/>
    </location>
</feature>
<protein>
    <submittedName>
        <fullName evidence="12">LOW QUALITY PROTEIN: protocadherin alpha-4</fullName>
    </submittedName>
</protein>
<feature type="transmembrane region" description="Helical" evidence="9">
    <location>
        <begin position="155"/>
        <end position="178"/>
    </location>
</feature>
<dbReference type="OrthoDB" id="6252479at2759"/>
<dbReference type="GO" id="GO:0007156">
    <property type="term" value="P:homophilic cell adhesion via plasma membrane adhesion molecules"/>
    <property type="evidence" value="ECO:0007669"/>
    <property type="project" value="InterPro"/>
</dbReference>
<evidence type="ECO:0000256" key="3">
    <source>
        <dbReference type="ARBA" id="ARBA00022737"/>
    </source>
</evidence>
<evidence type="ECO:0000256" key="8">
    <source>
        <dbReference type="PROSITE-ProRule" id="PRU00043"/>
    </source>
</evidence>
<keyword evidence="5 9" id="KW-1133">Transmembrane helix</keyword>
<evidence type="ECO:0000313" key="12">
    <source>
        <dbReference type="RefSeq" id="XP_023559820.1"/>
    </source>
</evidence>
<dbReference type="Proteomes" id="UP000515203">
    <property type="component" value="Unplaced"/>
</dbReference>
<keyword evidence="4 8" id="KW-0106">Calcium</keyword>
<dbReference type="CDD" id="cd11304">
    <property type="entry name" value="Cadherin_repeat"/>
    <property type="match status" value="1"/>
</dbReference>
<sequence length="255" mass="27174">ALGSNVTLQVFVLDENDNAPALLAPWTQGTMGSVNELVSRSVGAGHVVAKVRAVDSDSGYNAWLSYELQLNENGARSPFRVGLYTGEISTTRALEEADAPRHRLLVLVKDHGEPPLTATATVLVSLVESGQAPKASSRVLVGISSSGKAAVDVNAYLIIAICAVSSLLVLLLLLYAALRCSMAPTEGVCTPGKPMLVCSSAVGSWSCSQHRRQRCALGRPHLRPTSWLSVPAFHHVQEQEMQASSQILMLTMAFK</sequence>
<evidence type="ECO:0000256" key="5">
    <source>
        <dbReference type="ARBA" id="ARBA00022989"/>
    </source>
</evidence>
<dbReference type="GeneID" id="101577124"/>